<feature type="region of interest" description="Disordered" evidence="1">
    <location>
        <begin position="636"/>
        <end position="795"/>
    </location>
</feature>
<proteinExistence type="predicted"/>
<gene>
    <name evidence="2" type="ORF">I350_04729</name>
</gene>
<evidence type="ECO:0000313" key="3">
    <source>
        <dbReference type="Proteomes" id="UP000095149"/>
    </source>
</evidence>
<name>A0A1E3JXW3_9TREE</name>
<feature type="compositionally biased region" description="Low complexity" evidence="1">
    <location>
        <begin position="684"/>
        <end position="695"/>
    </location>
</feature>
<dbReference type="OrthoDB" id="2596799at2759"/>
<sequence length="922" mass="99414">MDTPTTSPPSAMKSPSRRSWFSFSRHKPNSIKAEEASLIAPDRQTLFSSRRQSTLSAAADGDAGGTERLRPIQFSPNRVATLYVTPSERNLYLAAMSQLDEGPPPLPLWTDPAPALPRVDPSPPLDPTPPNPPSAWQNRPMGPKLFPGGVPHPSSPGLHIREEFRNTAPPKAANHALVALIAPGGMRFTGFPPAVLIALDHAISEEWPWGVVKRSEGASELQARGEKDTVVWNVTLKGKVWRRKGNEELDTIRLILSVFRVLGRHGWTLVESIQAGSAKAHTHNLLFSYAPETVITPPAFFALSIPLPDRLSLINPPLKSTPSLISALRQSILSASPLKIRTEPPGSIIHDAVSDEELLRRSEKGNKEDRQWIGHDPRGIKLEGWVNDGVYRFWVDGMRRWIGKGIKRRVVENIHPILVITMVNNFSSLHYQLAGSVPLVPFTIGCDVLIFQSLPSSGVSARDSYIPRVLSDGTDLAPGAGVGDNYRESVELLPPIAPARQPQSQPQPPPQPEPKPHRARLASFTGRRRTASQESSNSRKGNVLVKKNSIKRKSVPIMPSNTSLLNLGQVYGHGHHRRQSDTGLAAQSNHTGRGSSEGTAVPPGHSRNASLLVVINATRNDRDNWSLADRPMSADSGIASSGYGRAPPAQLSRSPLPSAGSPSPVRAASPPIPSARSFPSKISPAPRAAPRVRAPGQGHAPKPSYESGQSVYVDAPTDLSGAGEASTRRTRDFHPSLDDVRIPGADLYAPSPDDGASSVVTQPLALGQPIPSPPDEKPYPDAEKPYPDVPAPQVVSLSDRLPVRETGSPRRTGAALVNVNVGRVESQRGSLGNTSTIVSSVPPQQHQLVNEHGYGGSAQFPSSQNAAAQQGRGVRENAKRKVWDESRGIWVDTVKGSEDRRSRGSHGSNEGVGSARTRVNVR</sequence>
<evidence type="ECO:0000313" key="2">
    <source>
        <dbReference type="EMBL" id="ODO05670.1"/>
    </source>
</evidence>
<evidence type="ECO:0000256" key="1">
    <source>
        <dbReference type="SAM" id="MobiDB-lite"/>
    </source>
</evidence>
<dbReference type="EMBL" id="MEKH01000007">
    <property type="protein sequence ID" value="ODO05670.1"/>
    <property type="molecule type" value="Genomic_DNA"/>
</dbReference>
<comment type="caution">
    <text evidence="2">The sequence shown here is derived from an EMBL/GenBank/DDBJ whole genome shotgun (WGS) entry which is preliminary data.</text>
</comment>
<feature type="compositionally biased region" description="Basic and acidic residues" evidence="1">
    <location>
        <begin position="726"/>
        <end position="741"/>
    </location>
</feature>
<feature type="region of interest" description="Disordered" evidence="1">
    <location>
        <begin position="856"/>
        <end position="922"/>
    </location>
</feature>
<feature type="compositionally biased region" description="Polar residues" evidence="1">
    <location>
        <begin position="859"/>
        <end position="868"/>
    </location>
</feature>
<dbReference type="PANTHER" id="PTHR38696:SF1">
    <property type="entry name" value="MEDIATOR OF RNA POLYMERASE II TRANSCRIPTION SUBUNIT 13"/>
    <property type="match status" value="1"/>
</dbReference>
<feature type="compositionally biased region" description="Pro residues" evidence="1">
    <location>
        <begin position="120"/>
        <end position="133"/>
    </location>
</feature>
<feature type="region of interest" description="Disordered" evidence="1">
    <location>
        <begin position="498"/>
        <end position="607"/>
    </location>
</feature>
<feature type="compositionally biased region" description="Low complexity" evidence="1">
    <location>
        <begin position="108"/>
        <end position="119"/>
    </location>
</feature>
<feature type="compositionally biased region" description="Polar residues" evidence="1">
    <location>
        <begin position="581"/>
        <end position="598"/>
    </location>
</feature>
<organism evidence="2 3">
    <name type="scientific">Cryptococcus amylolentus CBS 6273</name>
    <dbReference type="NCBI Taxonomy" id="1296118"/>
    <lineage>
        <taxon>Eukaryota</taxon>
        <taxon>Fungi</taxon>
        <taxon>Dikarya</taxon>
        <taxon>Basidiomycota</taxon>
        <taxon>Agaricomycotina</taxon>
        <taxon>Tremellomycetes</taxon>
        <taxon>Tremellales</taxon>
        <taxon>Cryptococcaceae</taxon>
        <taxon>Cryptococcus</taxon>
    </lineage>
</organism>
<feature type="region of interest" description="Disordered" evidence="1">
    <location>
        <begin position="48"/>
        <end position="70"/>
    </location>
</feature>
<feature type="region of interest" description="Disordered" evidence="1">
    <location>
        <begin position="1"/>
        <end position="22"/>
    </location>
</feature>
<feature type="compositionally biased region" description="Basic and acidic residues" evidence="1">
    <location>
        <begin position="873"/>
        <end position="887"/>
    </location>
</feature>
<protein>
    <submittedName>
        <fullName evidence="2">Uncharacterized protein</fullName>
    </submittedName>
</protein>
<feature type="region of interest" description="Disordered" evidence="1">
    <location>
        <begin position="102"/>
        <end position="140"/>
    </location>
</feature>
<accession>A0A1E3JXW3</accession>
<reference evidence="2 3" key="1">
    <citation type="submission" date="2016-06" db="EMBL/GenBank/DDBJ databases">
        <title>Evolution of pathogenesis and genome organization in the Tremellales.</title>
        <authorList>
            <person name="Cuomo C."/>
            <person name="Litvintseva A."/>
            <person name="Heitman J."/>
            <person name="Chen Y."/>
            <person name="Sun S."/>
            <person name="Springer D."/>
            <person name="Dromer F."/>
            <person name="Young S."/>
            <person name="Zeng Q."/>
            <person name="Chapman S."/>
            <person name="Gujja S."/>
            <person name="Saif S."/>
            <person name="Birren B."/>
        </authorList>
    </citation>
    <scope>NUCLEOTIDE SEQUENCE [LARGE SCALE GENOMIC DNA]</scope>
    <source>
        <strain evidence="2 3">CBS 6273</strain>
    </source>
</reference>
<feature type="compositionally biased region" description="Basic and acidic residues" evidence="1">
    <location>
        <begin position="774"/>
        <end position="786"/>
    </location>
</feature>
<dbReference type="AlphaFoldDB" id="A0A1E3JXW3"/>
<dbReference type="PANTHER" id="PTHR38696">
    <property type="entry name" value="MEDIATOR OF RNA POLYMERASE II TRANSCRIPTION SUBUNIT 13"/>
    <property type="match status" value="1"/>
</dbReference>
<dbReference type="Proteomes" id="UP000095149">
    <property type="component" value="Unassembled WGS sequence"/>
</dbReference>